<evidence type="ECO:0000256" key="4">
    <source>
        <dbReference type="PROSITE-ProRule" id="PRU00169"/>
    </source>
</evidence>
<dbReference type="STRING" id="771870.F7WCX5"/>
<evidence type="ECO:0000313" key="8">
    <source>
        <dbReference type="Proteomes" id="UP000001881"/>
    </source>
</evidence>
<dbReference type="GO" id="GO:0000160">
    <property type="term" value="P:phosphorelay signal transduction system"/>
    <property type="evidence" value="ECO:0007669"/>
    <property type="project" value="InterPro"/>
</dbReference>
<evidence type="ECO:0000256" key="1">
    <source>
        <dbReference type="ARBA" id="ARBA00022553"/>
    </source>
</evidence>
<dbReference type="InterPro" id="IPR001789">
    <property type="entry name" value="Sig_transdc_resp-reg_receiver"/>
</dbReference>
<dbReference type="Pfam" id="PF13466">
    <property type="entry name" value="STAS_2"/>
    <property type="match status" value="1"/>
</dbReference>
<dbReference type="Gene3D" id="3.40.50.2300">
    <property type="match status" value="1"/>
</dbReference>
<comment type="function">
    <text evidence="2">Required for stress adaptation, morphogenesis and virulence.</text>
</comment>
<organism evidence="7 8">
    <name type="scientific">Sordaria macrospora (strain ATCC MYA-333 / DSM 997 / K(L3346) / K-hell)</name>
    <dbReference type="NCBI Taxonomy" id="771870"/>
    <lineage>
        <taxon>Eukaryota</taxon>
        <taxon>Fungi</taxon>
        <taxon>Dikarya</taxon>
        <taxon>Ascomycota</taxon>
        <taxon>Pezizomycotina</taxon>
        <taxon>Sordariomycetes</taxon>
        <taxon>Sordariomycetidae</taxon>
        <taxon>Sordariales</taxon>
        <taxon>Sordariaceae</taxon>
        <taxon>Sordaria</taxon>
    </lineage>
</organism>
<feature type="domain" description="Response regulatory" evidence="5">
    <location>
        <begin position="73"/>
        <end position="190"/>
    </location>
</feature>
<dbReference type="PROSITE" id="PS50110">
    <property type="entry name" value="RESPONSE_REGULATORY"/>
    <property type="match status" value="1"/>
</dbReference>
<dbReference type="InterPro" id="IPR011006">
    <property type="entry name" value="CheY-like_superfamily"/>
</dbReference>
<feature type="modified residue" description="4-aspartylphosphate" evidence="4">
    <location>
        <position position="123"/>
    </location>
</feature>
<keyword evidence="8" id="KW-1185">Reference proteome</keyword>
<dbReference type="InterPro" id="IPR058548">
    <property type="entry name" value="MlaB-like_STAS"/>
</dbReference>
<dbReference type="AlphaFoldDB" id="F7WCX5"/>
<proteinExistence type="predicted"/>
<dbReference type="CDD" id="cd17562">
    <property type="entry name" value="REC_CheY4-like"/>
    <property type="match status" value="1"/>
</dbReference>
<keyword evidence="1 4" id="KW-0597">Phosphoprotein</keyword>
<sequence length="192" mass="20215">MANIAAVVDDLRALPPGGDLVLDATGLTGPDLSVLQLIESLRAQARLHDASVSLAAPADEPLTALLHRAGFVAAMTPDDNAFCLRMAIRIALTGAGYTVTEAGDGVEGLTKATATKFDMIVTDLNMPNMDGLSMIRELRKQPAQAGVPIIFLTTESDPEMKNQAKAAGATGWLVKPFVPDQLVKVARKVLGR</sequence>
<dbReference type="InParanoid" id="F7WCX5"/>
<feature type="domain" description="STAS" evidence="6">
    <location>
        <begin position="1"/>
        <end position="95"/>
    </location>
</feature>
<gene>
    <name evidence="7" type="ORF">SMAC_10178</name>
</gene>
<dbReference type="EMBL" id="CABT02000359">
    <property type="protein sequence ID" value="CCC05739.1"/>
    <property type="molecule type" value="Genomic_DNA"/>
</dbReference>
<accession>F7WCX5</accession>
<dbReference type="SUPFAM" id="SSF52172">
    <property type="entry name" value="CheY-like"/>
    <property type="match status" value="1"/>
</dbReference>
<reference evidence="7 8" key="1">
    <citation type="journal article" date="2010" name="PLoS Genet.">
        <title>De novo assembly of a 40 Mb eukaryotic genome from short sequence reads: Sordaria macrospora, a model organism for fungal morphogenesis.</title>
        <authorList>
            <person name="Nowrousian M."/>
            <person name="Stajich J."/>
            <person name="Chu M."/>
            <person name="Engh I."/>
            <person name="Espagne E."/>
            <person name="Halliday K."/>
            <person name="Kamerewerd J."/>
            <person name="Kempken F."/>
            <person name="Knab B."/>
            <person name="Kuo H.C."/>
            <person name="Osiewacz H.D."/>
            <person name="Poeggeler S."/>
            <person name="Read N."/>
            <person name="Seiler S."/>
            <person name="Smith K."/>
            <person name="Zickler D."/>
            <person name="Kueck U."/>
            <person name="Freitag M."/>
        </authorList>
    </citation>
    <scope>NUCLEOTIDE SEQUENCE [LARGE SCALE GENOMIC DNA]</scope>
    <source>
        <strain evidence="8">ATCC MYA-333 / DSM 997 / K(L3346) / K-hell</strain>
        <tissue evidence="7">Mycelium</tissue>
    </source>
</reference>
<dbReference type="InterPro" id="IPR002645">
    <property type="entry name" value="STAS_dom"/>
</dbReference>
<evidence type="ECO:0000256" key="3">
    <source>
        <dbReference type="ARBA" id="ARBA00040436"/>
    </source>
</evidence>
<evidence type="ECO:0000256" key="2">
    <source>
        <dbReference type="ARBA" id="ARBA00037668"/>
    </source>
</evidence>
<dbReference type="PROSITE" id="PS50801">
    <property type="entry name" value="STAS"/>
    <property type="match status" value="1"/>
</dbReference>
<protein>
    <recommendedName>
        <fullName evidence="3">Stress response regulator protein 1</fullName>
    </recommendedName>
</protein>
<name>F7WCX5_SORMK</name>
<dbReference type="Pfam" id="PF00072">
    <property type="entry name" value="Response_reg"/>
    <property type="match status" value="1"/>
</dbReference>
<evidence type="ECO:0000259" key="6">
    <source>
        <dbReference type="PROSITE" id="PS50801"/>
    </source>
</evidence>
<dbReference type="InterPro" id="IPR050595">
    <property type="entry name" value="Bact_response_regulator"/>
</dbReference>
<dbReference type="PANTHER" id="PTHR44591:SF25">
    <property type="entry name" value="CHEMOTAXIS TWO-COMPONENT RESPONSE REGULATOR"/>
    <property type="match status" value="1"/>
</dbReference>
<dbReference type="Proteomes" id="UP000001881">
    <property type="component" value="Unassembled WGS sequence"/>
</dbReference>
<evidence type="ECO:0000259" key="5">
    <source>
        <dbReference type="PROSITE" id="PS50110"/>
    </source>
</evidence>
<dbReference type="SMART" id="SM00448">
    <property type="entry name" value="REC"/>
    <property type="match status" value="1"/>
</dbReference>
<comment type="caution">
    <text evidence="7">The sequence shown here is derived from an EMBL/GenBank/DDBJ whole genome shotgun (WGS) entry which is preliminary data.</text>
</comment>
<dbReference type="PANTHER" id="PTHR44591">
    <property type="entry name" value="STRESS RESPONSE REGULATOR PROTEIN 1"/>
    <property type="match status" value="1"/>
</dbReference>
<dbReference type="HOGENOM" id="CLU_1415987_0_0_1"/>
<evidence type="ECO:0000313" key="7">
    <source>
        <dbReference type="EMBL" id="CCC05739.1"/>
    </source>
</evidence>